<dbReference type="KEGG" id="pgri:PgNI_11943"/>
<reference evidence="2" key="2">
    <citation type="submission" date="2019-10" db="EMBL/GenBank/DDBJ databases">
        <authorList>
            <consortium name="NCBI Genome Project"/>
        </authorList>
    </citation>
    <scope>NUCLEOTIDE SEQUENCE</scope>
    <source>
        <strain evidence="2">NI907</strain>
    </source>
</reference>
<reference evidence="2" key="3">
    <citation type="submission" date="2025-08" db="UniProtKB">
        <authorList>
            <consortium name="RefSeq"/>
        </authorList>
    </citation>
    <scope>IDENTIFICATION</scope>
    <source>
        <strain evidence="2">NI907</strain>
    </source>
</reference>
<organism evidence="1 2">
    <name type="scientific">Pyricularia grisea</name>
    <name type="common">Crabgrass-specific blast fungus</name>
    <name type="synonym">Magnaporthe grisea</name>
    <dbReference type="NCBI Taxonomy" id="148305"/>
    <lineage>
        <taxon>Eukaryota</taxon>
        <taxon>Fungi</taxon>
        <taxon>Dikarya</taxon>
        <taxon>Ascomycota</taxon>
        <taxon>Pezizomycotina</taxon>
        <taxon>Sordariomycetes</taxon>
        <taxon>Sordariomycetidae</taxon>
        <taxon>Magnaporthales</taxon>
        <taxon>Pyriculariaceae</taxon>
        <taxon>Pyricularia</taxon>
    </lineage>
</organism>
<dbReference type="Gene3D" id="1.25.40.20">
    <property type="entry name" value="Ankyrin repeat-containing domain"/>
    <property type="match status" value="1"/>
</dbReference>
<dbReference type="Proteomes" id="UP000515153">
    <property type="component" value="Unplaced"/>
</dbReference>
<dbReference type="SUPFAM" id="SSF48403">
    <property type="entry name" value="Ankyrin repeat"/>
    <property type="match status" value="1"/>
</dbReference>
<accession>A0A6P8AR41</accession>
<dbReference type="RefSeq" id="XP_030977373.1">
    <property type="nucleotide sequence ID" value="XM_031131901.1"/>
</dbReference>
<dbReference type="InterPro" id="IPR036770">
    <property type="entry name" value="Ankyrin_rpt-contain_sf"/>
</dbReference>
<proteinExistence type="predicted"/>
<dbReference type="AlphaFoldDB" id="A0A6P8AR41"/>
<name>A0A6P8AR41_PYRGI</name>
<keyword evidence="1" id="KW-1185">Reference proteome</keyword>
<protein>
    <submittedName>
        <fullName evidence="2">Uncharacterized protein</fullName>
    </submittedName>
</protein>
<sequence>MPLPHLPTEILEQILTHAVIVRGLKRALRLRLVSRVWSADILTIIFVAGLPDNTYWLGRLDRPDGSAQLFWQRYLAWRINHAVRGEVEPLGPLTGGPRPERACDWGLRHLRRPPATRRLRMMRRVAERIVDMRMRMRMRAADGAVASAFDPQDELHDVIFRLSRLPLMDISSFNTHFRDTFFAEFTVDEGVRERLERDEEATRAFRETVLSAAAYLDELEIVQELVRDSLNDSKPLSSRRPSCPFFAPLDAAAFGGSRRCVIFLTSLPQEPGRSMYKLRSRAIQCAGSCVFPQGARDVMEFGLSTEELHQDPEPTGPWDAGSDPTSGWMRILVHDCMRRTTDVQVYRRCYDIVGHSLLPSQEPILGLTKEAWLLRKWFPSQLDIAARRGCVEIMEFLVDRYSIEAQPAIASSNDKLANDDIGEFEDPENKNIPETLPLDRNGDECDPVNMLSKFRSPLSVAALDGNHASVDFLLSHGVSKPDRALVAAASSGSRRMVETIVAFFAKLDDNHRDLEAIHGEETVQDALALAVFREDDAMVRLLYSLGARFDRATWETLRKETKRLGLESMDHLLQHLGQPSKGEDAWARHCSNGEQVVRKAIVSFSLRLVD</sequence>
<dbReference type="GeneID" id="41966806"/>
<evidence type="ECO:0000313" key="2">
    <source>
        <dbReference type="RefSeq" id="XP_030977373.1"/>
    </source>
</evidence>
<gene>
    <name evidence="2" type="ORF">PgNI_11943</name>
</gene>
<reference evidence="2" key="1">
    <citation type="journal article" date="2019" name="Mol. Biol. Evol.">
        <title>Blast fungal genomes show frequent chromosomal changes, gene gains and losses, and effector gene turnover.</title>
        <authorList>
            <person name="Gomez Luciano L.B."/>
            <person name="Jason Tsai I."/>
            <person name="Chuma I."/>
            <person name="Tosa Y."/>
            <person name="Chen Y.H."/>
            <person name="Li J.Y."/>
            <person name="Li M.Y."/>
            <person name="Jade Lu M.Y."/>
            <person name="Nakayashiki H."/>
            <person name="Li W.H."/>
        </authorList>
    </citation>
    <scope>NUCLEOTIDE SEQUENCE</scope>
    <source>
        <strain evidence="2">NI907</strain>
    </source>
</reference>
<evidence type="ECO:0000313" key="1">
    <source>
        <dbReference type="Proteomes" id="UP000515153"/>
    </source>
</evidence>